<evidence type="ECO:0000313" key="3">
    <source>
        <dbReference type="Proteomes" id="UP000198623"/>
    </source>
</evidence>
<dbReference type="PROSITE" id="PS51257">
    <property type="entry name" value="PROKAR_LIPOPROTEIN"/>
    <property type="match status" value="1"/>
</dbReference>
<dbReference type="RefSeq" id="WP_090727059.1">
    <property type="nucleotide sequence ID" value="NZ_FOOU01000005.1"/>
</dbReference>
<sequence length="253" mass="27763">MKKNADFLPLLLMVALSALVAGCTTARVEYDRMTGTQYPQPVTVSGDQVDLTSIYWQGERIVTVTEDNTNIAVLTGPANPLDPNQYDYINRAEIETLETANRADPIGSSTFNCGLWNRFTCTRYHLYGVVVNHYWEGDCGTACRDTGLLGVMYAGASGITNDRSAFVGFWRNSTVNSDNGKFLRSTAHEIGHAFNNNHCDGDGSMTIMNQTGVVGNTYNYQFSATSLDHLQNHADTAVWPGLGARDYACPHSH</sequence>
<dbReference type="STRING" id="1045558.SAMN05216175_105101"/>
<reference evidence="3" key="1">
    <citation type="submission" date="2016-10" db="EMBL/GenBank/DDBJ databases">
        <authorList>
            <person name="Varghese N."/>
            <person name="Submissions S."/>
        </authorList>
    </citation>
    <scope>NUCLEOTIDE SEQUENCE [LARGE SCALE GENOMIC DNA]</scope>
    <source>
        <strain evidence="3">CGMCC 1.10971</strain>
    </source>
</reference>
<proteinExistence type="predicted"/>
<feature type="signal peptide" evidence="1">
    <location>
        <begin position="1"/>
        <end position="26"/>
    </location>
</feature>
<evidence type="ECO:0008006" key="4">
    <source>
        <dbReference type="Google" id="ProtNLM"/>
    </source>
</evidence>
<dbReference type="Gene3D" id="3.40.390.10">
    <property type="entry name" value="Collagenase (Catalytic Domain)"/>
    <property type="match status" value="1"/>
</dbReference>
<dbReference type="OrthoDB" id="827535at2"/>
<keyword evidence="1" id="KW-0732">Signal</keyword>
<dbReference type="SUPFAM" id="SSF55486">
    <property type="entry name" value="Metalloproteases ('zincins'), catalytic domain"/>
    <property type="match status" value="1"/>
</dbReference>
<dbReference type="EMBL" id="FOOU01000005">
    <property type="protein sequence ID" value="SFG31003.1"/>
    <property type="molecule type" value="Genomic_DNA"/>
</dbReference>
<organism evidence="2 3">
    <name type="scientific">Neptunomonas qingdaonensis</name>
    <dbReference type="NCBI Taxonomy" id="1045558"/>
    <lineage>
        <taxon>Bacteria</taxon>
        <taxon>Pseudomonadati</taxon>
        <taxon>Pseudomonadota</taxon>
        <taxon>Gammaproteobacteria</taxon>
        <taxon>Oceanospirillales</taxon>
        <taxon>Oceanospirillaceae</taxon>
        <taxon>Neptunomonas</taxon>
    </lineage>
</organism>
<dbReference type="Proteomes" id="UP000198623">
    <property type="component" value="Unassembled WGS sequence"/>
</dbReference>
<keyword evidence="3" id="KW-1185">Reference proteome</keyword>
<protein>
    <recommendedName>
        <fullName evidence="4">Metallo-peptidase family M12B Reprolysin-like</fullName>
    </recommendedName>
</protein>
<dbReference type="InterPro" id="IPR024079">
    <property type="entry name" value="MetalloPept_cat_dom_sf"/>
</dbReference>
<dbReference type="AlphaFoldDB" id="A0A1I2QTL5"/>
<dbReference type="GO" id="GO:0008237">
    <property type="term" value="F:metallopeptidase activity"/>
    <property type="evidence" value="ECO:0007669"/>
    <property type="project" value="InterPro"/>
</dbReference>
<feature type="chain" id="PRO_5011526757" description="Metallo-peptidase family M12B Reprolysin-like" evidence="1">
    <location>
        <begin position="27"/>
        <end position="253"/>
    </location>
</feature>
<evidence type="ECO:0000256" key="1">
    <source>
        <dbReference type="SAM" id="SignalP"/>
    </source>
</evidence>
<gene>
    <name evidence="2" type="ORF">SAMN05216175_105101</name>
</gene>
<name>A0A1I2QTL5_9GAMM</name>
<accession>A0A1I2QTL5</accession>
<evidence type="ECO:0000313" key="2">
    <source>
        <dbReference type="EMBL" id="SFG31003.1"/>
    </source>
</evidence>